<feature type="non-terminal residue" evidence="2">
    <location>
        <position position="1"/>
    </location>
</feature>
<dbReference type="GO" id="GO:0030951">
    <property type="term" value="P:establishment or maintenance of microtubule cytoskeleton polarity"/>
    <property type="evidence" value="ECO:0007669"/>
    <property type="project" value="InterPro"/>
</dbReference>
<keyword evidence="3" id="KW-1185">Reference proteome</keyword>
<dbReference type="GO" id="GO:0051010">
    <property type="term" value="F:microtubule plus-end binding"/>
    <property type="evidence" value="ECO:0007669"/>
    <property type="project" value="InterPro"/>
</dbReference>
<dbReference type="InterPro" id="IPR045110">
    <property type="entry name" value="XMAP215"/>
</dbReference>
<evidence type="ECO:0000256" key="1">
    <source>
        <dbReference type="SAM" id="MobiDB-lite"/>
    </source>
</evidence>
<feature type="non-terminal residue" evidence="2">
    <location>
        <position position="127"/>
    </location>
</feature>
<feature type="compositionally biased region" description="Gly residues" evidence="1">
    <location>
        <begin position="87"/>
        <end position="110"/>
    </location>
</feature>
<dbReference type="GO" id="GO:0007051">
    <property type="term" value="P:spindle organization"/>
    <property type="evidence" value="ECO:0007669"/>
    <property type="project" value="InterPro"/>
</dbReference>
<dbReference type="AlphaFoldDB" id="A0AAW0WCP8"/>
<dbReference type="PANTHER" id="PTHR12609">
    <property type="entry name" value="MICROTUBULE ASSOCIATED PROTEIN XMAP215"/>
    <property type="match status" value="1"/>
</dbReference>
<evidence type="ECO:0000313" key="3">
    <source>
        <dbReference type="Proteomes" id="UP001445076"/>
    </source>
</evidence>
<gene>
    <name evidence="2" type="ORF">OTU49_010862</name>
</gene>
<dbReference type="Proteomes" id="UP001445076">
    <property type="component" value="Unassembled WGS sequence"/>
</dbReference>
<protein>
    <submittedName>
        <fullName evidence="2">Uncharacterized protein</fullName>
    </submittedName>
</protein>
<dbReference type="Gene3D" id="1.25.10.10">
    <property type="entry name" value="Leucine-rich Repeat Variant"/>
    <property type="match status" value="1"/>
</dbReference>
<sequence length="127" mass="13141">APPKGINKEELHACTQYLFMALEDRNADVRKGAGEAVMPFMIHLGFDGMVKHTSKVKPSSKNTVMQALEKAKTSLPAKPQPKPKGSTSGGGHTGRSGQVGGGMPASGGKGSTPTGKKSIRAPSATRT</sequence>
<feature type="region of interest" description="Disordered" evidence="1">
    <location>
        <begin position="66"/>
        <end position="127"/>
    </location>
</feature>
<organism evidence="2 3">
    <name type="scientific">Cherax quadricarinatus</name>
    <name type="common">Australian red claw crayfish</name>
    <dbReference type="NCBI Taxonomy" id="27406"/>
    <lineage>
        <taxon>Eukaryota</taxon>
        <taxon>Metazoa</taxon>
        <taxon>Ecdysozoa</taxon>
        <taxon>Arthropoda</taxon>
        <taxon>Crustacea</taxon>
        <taxon>Multicrustacea</taxon>
        <taxon>Malacostraca</taxon>
        <taxon>Eumalacostraca</taxon>
        <taxon>Eucarida</taxon>
        <taxon>Decapoda</taxon>
        <taxon>Pleocyemata</taxon>
        <taxon>Astacidea</taxon>
        <taxon>Parastacoidea</taxon>
        <taxon>Parastacidae</taxon>
        <taxon>Cherax</taxon>
    </lineage>
</organism>
<comment type="caution">
    <text evidence="2">The sequence shown here is derived from an EMBL/GenBank/DDBJ whole genome shotgun (WGS) entry which is preliminary data.</text>
</comment>
<dbReference type="GO" id="GO:0061863">
    <property type="term" value="F:microtubule plus end polymerase"/>
    <property type="evidence" value="ECO:0007669"/>
    <property type="project" value="InterPro"/>
</dbReference>
<accession>A0AAW0WCP8</accession>
<dbReference type="EMBL" id="JARKIK010000083">
    <property type="protein sequence ID" value="KAK8725448.1"/>
    <property type="molecule type" value="Genomic_DNA"/>
</dbReference>
<reference evidence="2 3" key="1">
    <citation type="journal article" date="2024" name="BMC Genomics">
        <title>Genome assembly of redclaw crayfish (Cherax quadricarinatus) provides insights into its immune adaptation and hypoxia tolerance.</title>
        <authorList>
            <person name="Liu Z."/>
            <person name="Zheng J."/>
            <person name="Li H."/>
            <person name="Fang K."/>
            <person name="Wang S."/>
            <person name="He J."/>
            <person name="Zhou D."/>
            <person name="Weng S."/>
            <person name="Chi M."/>
            <person name="Gu Z."/>
            <person name="He J."/>
            <person name="Li F."/>
            <person name="Wang M."/>
        </authorList>
    </citation>
    <scope>NUCLEOTIDE SEQUENCE [LARGE SCALE GENOMIC DNA]</scope>
    <source>
        <strain evidence="2">ZL_2023a</strain>
    </source>
</reference>
<name>A0AAW0WCP8_CHEQU</name>
<dbReference type="InterPro" id="IPR011989">
    <property type="entry name" value="ARM-like"/>
</dbReference>
<dbReference type="GO" id="GO:0046785">
    <property type="term" value="P:microtubule polymerization"/>
    <property type="evidence" value="ECO:0007669"/>
    <property type="project" value="InterPro"/>
</dbReference>
<proteinExistence type="predicted"/>
<evidence type="ECO:0000313" key="2">
    <source>
        <dbReference type="EMBL" id="KAK8725448.1"/>
    </source>
</evidence>